<dbReference type="EMBL" id="DS999642">
    <property type="protein sequence ID" value="EFE72533.2"/>
    <property type="molecule type" value="Genomic_DNA"/>
</dbReference>
<evidence type="ECO:0000313" key="2">
    <source>
        <dbReference type="EMBL" id="EFE72533.2"/>
    </source>
</evidence>
<accession>D6AAJ8</accession>
<sequence length="180" mass="18546">MLCGGRRAHGGLPGSGHTRGDLTTTLEIHGRPRITCAGTAPVALTGDAPLAPARSARSARSATGRSRGTNRTGRRGRARNCGRRGGEIEGGGHVRLQPAVGVHMRPEQWGQRPSVRTGEAGGRRVSSPAPAPLPRHGPRSRRAGVCAPDDAAAWSFGCGWSQADALGRGVLCGYVAPPDG</sequence>
<organism evidence="2 3">
    <name type="scientific">Streptomyces viridosporus (strain ATCC 14672 / DSM 40746 / JCM 4963 / KCTC 9882 / NRRL B-12104 / FH 1290)</name>
    <name type="common">Streptomyces ghanaensis</name>
    <dbReference type="NCBI Taxonomy" id="566461"/>
    <lineage>
        <taxon>Bacteria</taxon>
        <taxon>Bacillati</taxon>
        <taxon>Actinomycetota</taxon>
        <taxon>Actinomycetes</taxon>
        <taxon>Kitasatosporales</taxon>
        <taxon>Streptomycetaceae</taxon>
        <taxon>Streptomyces</taxon>
    </lineage>
</organism>
<evidence type="ECO:0000256" key="1">
    <source>
        <dbReference type="SAM" id="MobiDB-lite"/>
    </source>
</evidence>
<dbReference type="AlphaFoldDB" id="D6AAJ8"/>
<feature type="region of interest" description="Disordered" evidence="1">
    <location>
        <begin position="45"/>
        <end position="93"/>
    </location>
</feature>
<dbReference type="Proteomes" id="UP000003824">
    <property type="component" value="Unassembled WGS sequence"/>
</dbReference>
<feature type="compositionally biased region" description="Basic residues" evidence="1">
    <location>
        <begin position="72"/>
        <end position="82"/>
    </location>
</feature>
<evidence type="ECO:0000313" key="3">
    <source>
        <dbReference type="Proteomes" id="UP000003824"/>
    </source>
</evidence>
<reference evidence="3" key="1">
    <citation type="submission" date="2008-12" db="EMBL/GenBank/DDBJ databases">
        <title>Annotation of Streptomyces ghanaensis ATCC 14672.</title>
        <authorList>
            <consortium name="The Broad Institute Genome Sequencing Platform"/>
            <consortium name="Broad Institute Microbial Sequencing Center"/>
            <person name="Fischbach M."/>
            <person name="Ward D."/>
            <person name="Young S."/>
            <person name="Kodira C.D."/>
            <person name="Zeng Q."/>
            <person name="Koehrsen M."/>
            <person name="Godfrey P."/>
            <person name="Alvarado L."/>
            <person name="Berlin A.M."/>
            <person name="Borenstein D."/>
            <person name="Chen Z."/>
            <person name="Engels R."/>
            <person name="Freedman E."/>
            <person name="Gellesch M."/>
            <person name="Goldberg J."/>
            <person name="Griggs A."/>
            <person name="Gujja S."/>
            <person name="Heiman D.I."/>
            <person name="Hepburn T.A."/>
            <person name="Howarth C."/>
            <person name="Jen D."/>
            <person name="Larson L."/>
            <person name="Lewis B."/>
            <person name="Mehta T."/>
            <person name="Park D."/>
            <person name="Pearson M."/>
            <person name="Roberts A."/>
            <person name="Saif S."/>
            <person name="Shea T.D."/>
            <person name="Shenoy N."/>
            <person name="Sisk P."/>
            <person name="Stolte C."/>
            <person name="Sykes S.N."/>
            <person name="Walk T."/>
            <person name="White J."/>
            <person name="Yandava C."/>
            <person name="Straight P."/>
            <person name="Clardy J."/>
            <person name="Hung D."/>
            <person name="Kolter R."/>
            <person name="Mekalanos J."/>
            <person name="Walker S."/>
            <person name="Walsh C.T."/>
            <person name="Wieland B.L.C."/>
            <person name="Ilzarbe M."/>
            <person name="Galagan J."/>
            <person name="Nusbaum C."/>
            <person name="Birren B."/>
        </authorList>
    </citation>
    <scope>NUCLEOTIDE SEQUENCE [LARGE SCALE GENOMIC DNA]</scope>
    <source>
        <strain evidence="3">ATCC 14672 / DSM 40746 / JCM 4963 / KCTC 9882 / NRRL B-12104 / FH 1290</strain>
    </source>
</reference>
<proteinExistence type="predicted"/>
<feature type="region of interest" description="Disordered" evidence="1">
    <location>
        <begin position="1"/>
        <end position="22"/>
    </location>
</feature>
<feature type="region of interest" description="Disordered" evidence="1">
    <location>
        <begin position="106"/>
        <end position="144"/>
    </location>
</feature>
<feature type="compositionally biased region" description="Low complexity" evidence="1">
    <location>
        <begin position="53"/>
        <end position="71"/>
    </location>
</feature>
<name>D6AAJ8_STRV1</name>
<gene>
    <name evidence="2" type="ORF">SSFG_07768</name>
</gene>
<protein>
    <submittedName>
        <fullName evidence="2">Predicted protein</fullName>
    </submittedName>
</protein>